<evidence type="ECO:0000256" key="3">
    <source>
        <dbReference type="ARBA" id="ARBA00022801"/>
    </source>
</evidence>
<dbReference type="Pfam" id="PF01546">
    <property type="entry name" value="Peptidase_M20"/>
    <property type="match status" value="1"/>
</dbReference>
<dbReference type="SUPFAM" id="SSF53187">
    <property type="entry name" value="Zn-dependent exopeptidases"/>
    <property type="match status" value="1"/>
</dbReference>
<organism evidence="5 6">
    <name type="scientific">Bacillus mesophilus</name>
    <dbReference type="NCBI Taxonomy" id="1808955"/>
    <lineage>
        <taxon>Bacteria</taxon>
        <taxon>Bacillati</taxon>
        <taxon>Bacillota</taxon>
        <taxon>Bacilli</taxon>
        <taxon>Bacillales</taxon>
        <taxon>Bacillaceae</taxon>
        <taxon>Bacillus</taxon>
    </lineage>
</organism>
<keyword evidence="3 5" id="KW-0378">Hydrolase</keyword>
<dbReference type="Gene3D" id="3.40.630.10">
    <property type="entry name" value="Zn peptidases"/>
    <property type="match status" value="1"/>
</dbReference>
<feature type="domain" description="Peptidase M20 dimerisation" evidence="4">
    <location>
        <begin position="223"/>
        <end position="365"/>
    </location>
</feature>
<protein>
    <submittedName>
        <fullName evidence="5">M20/M25/M40 family metallo-hydrolase</fullName>
    </submittedName>
</protein>
<name>A0A6M0Q7X8_9BACI</name>
<evidence type="ECO:0000256" key="2">
    <source>
        <dbReference type="ARBA" id="ARBA00022723"/>
    </source>
</evidence>
<sequence length="466" mass="52235">MNNVLLMEDVLRYIDENWDQHLKRYQKYVSQPSISGDGTGMEEMVELLEADLKDLGCQRVFSKETDGFPVIFGHLDEGKEKTLLLYGMYDVQPVVGEHWMVEPFSGSVVDLPDFGDSIVSRGIANQKGPLAGFMNAVAAIKKVKGSLPVNLMFCLEGEEELGSVNLPKVLHELKEEFSKCDAVFFPHFSQDADGKIELFMGTKGIIHIELNVRGGDWGAPVSRGIHGSNAVWMENPAWHLVHALASLKDRDEKVLLEGFYDDVAGPWPGDEATLDKLMETFDEKSILKQDDVKKFKFSLTGKELVKRYFYSPELNINGIVSGHHGEGTKTLLPHEAKAKLDIRLVPNMSPEKVMESVKNHFLKHGFEHIEVEMVNAYNWARTSADEPAMKALTQSFKDLGFDYEPWISLAGSAPFSLFQSQLGLPFAFGGLGHGARQHSPNEYATVEGMRNLEKSCVLFLEHYSKY</sequence>
<proteinExistence type="predicted"/>
<accession>A0A6M0Q7X8</accession>
<gene>
    <name evidence="5" type="ORF">G4D63_12080</name>
</gene>
<dbReference type="GO" id="GO:0008233">
    <property type="term" value="F:peptidase activity"/>
    <property type="evidence" value="ECO:0007669"/>
    <property type="project" value="UniProtKB-KW"/>
</dbReference>
<dbReference type="AlphaFoldDB" id="A0A6M0Q7X8"/>
<dbReference type="RefSeq" id="WP_163179942.1">
    <property type="nucleotide sequence ID" value="NZ_JAAIWM010000004.1"/>
</dbReference>
<reference evidence="5 6" key="1">
    <citation type="submission" date="2020-02" db="EMBL/GenBank/DDBJ databases">
        <title>Bacillus aquiflavi sp. nov., isolated from yellow water of strong flavor Chinese baijiu in Yibin region of China.</title>
        <authorList>
            <person name="Xie J."/>
        </authorList>
    </citation>
    <scope>NUCLEOTIDE SEQUENCE [LARGE SCALE GENOMIC DNA]</scope>
    <source>
        <strain evidence="5 6">SA4</strain>
    </source>
</reference>
<dbReference type="GO" id="GO:0006508">
    <property type="term" value="P:proteolysis"/>
    <property type="evidence" value="ECO:0007669"/>
    <property type="project" value="UniProtKB-KW"/>
</dbReference>
<dbReference type="GO" id="GO:0005829">
    <property type="term" value="C:cytosol"/>
    <property type="evidence" value="ECO:0007669"/>
    <property type="project" value="TreeGrafter"/>
</dbReference>
<dbReference type="Pfam" id="PF07687">
    <property type="entry name" value="M20_dimer"/>
    <property type="match status" value="1"/>
</dbReference>
<dbReference type="GO" id="GO:0009089">
    <property type="term" value="P:lysine biosynthetic process via diaminopimelate"/>
    <property type="evidence" value="ECO:0007669"/>
    <property type="project" value="TreeGrafter"/>
</dbReference>
<keyword evidence="1" id="KW-0645">Protease</keyword>
<comment type="caution">
    <text evidence="5">The sequence shown here is derived from an EMBL/GenBank/DDBJ whole genome shotgun (WGS) entry which is preliminary data.</text>
</comment>
<dbReference type="PANTHER" id="PTHR43270:SF8">
    <property type="entry name" value="DI- AND TRIPEPTIDASE DUG2-RELATED"/>
    <property type="match status" value="1"/>
</dbReference>
<dbReference type="PANTHER" id="PTHR43270">
    <property type="entry name" value="BETA-ALA-HIS DIPEPTIDASE"/>
    <property type="match status" value="1"/>
</dbReference>
<dbReference type="GO" id="GO:0046872">
    <property type="term" value="F:metal ion binding"/>
    <property type="evidence" value="ECO:0007669"/>
    <property type="project" value="UniProtKB-KW"/>
</dbReference>
<dbReference type="GO" id="GO:0009014">
    <property type="term" value="F:succinyl-diaminopimelate desuccinylase activity"/>
    <property type="evidence" value="ECO:0007669"/>
    <property type="project" value="TreeGrafter"/>
</dbReference>
<evidence type="ECO:0000313" key="5">
    <source>
        <dbReference type="EMBL" id="NEY72465.1"/>
    </source>
</evidence>
<dbReference type="Proteomes" id="UP000481043">
    <property type="component" value="Unassembled WGS sequence"/>
</dbReference>
<dbReference type="InterPro" id="IPR002933">
    <property type="entry name" value="Peptidase_M20"/>
</dbReference>
<keyword evidence="2" id="KW-0479">Metal-binding</keyword>
<dbReference type="Gene3D" id="3.30.70.360">
    <property type="match status" value="1"/>
</dbReference>
<evidence type="ECO:0000313" key="6">
    <source>
        <dbReference type="Proteomes" id="UP000481043"/>
    </source>
</evidence>
<dbReference type="InterPro" id="IPR011650">
    <property type="entry name" value="Peptidase_M20_dimer"/>
</dbReference>
<keyword evidence="6" id="KW-1185">Reference proteome</keyword>
<dbReference type="EMBL" id="JAAIWM010000004">
    <property type="protein sequence ID" value="NEY72465.1"/>
    <property type="molecule type" value="Genomic_DNA"/>
</dbReference>
<evidence type="ECO:0000259" key="4">
    <source>
        <dbReference type="Pfam" id="PF07687"/>
    </source>
</evidence>
<dbReference type="InterPro" id="IPR051458">
    <property type="entry name" value="Cyt/Met_Dipeptidase"/>
</dbReference>
<evidence type="ECO:0000256" key="1">
    <source>
        <dbReference type="ARBA" id="ARBA00022670"/>
    </source>
</evidence>